<sequence length="50" mass="5782">MHQAALDIPLDERSKYLRQMTVNTLESGKRAHLGSAMSIMEIIRVLYDDY</sequence>
<gene>
    <name evidence="1" type="ORF">METZ01_LOCUS457252</name>
</gene>
<dbReference type="EMBL" id="UINC01190305">
    <property type="protein sequence ID" value="SVE04398.1"/>
    <property type="molecule type" value="Genomic_DNA"/>
</dbReference>
<evidence type="ECO:0000313" key="1">
    <source>
        <dbReference type="EMBL" id="SVE04398.1"/>
    </source>
</evidence>
<organism evidence="1">
    <name type="scientific">marine metagenome</name>
    <dbReference type="NCBI Taxonomy" id="408172"/>
    <lineage>
        <taxon>unclassified sequences</taxon>
        <taxon>metagenomes</taxon>
        <taxon>ecological metagenomes</taxon>
    </lineage>
</organism>
<reference evidence="1" key="1">
    <citation type="submission" date="2018-05" db="EMBL/GenBank/DDBJ databases">
        <authorList>
            <person name="Lanie J.A."/>
            <person name="Ng W.-L."/>
            <person name="Kazmierczak K.M."/>
            <person name="Andrzejewski T.M."/>
            <person name="Davidsen T.M."/>
            <person name="Wayne K.J."/>
            <person name="Tettelin H."/>
            <person name="Glass J.I."/>
            <person name="Rusch D."/>
            <person name="Podicherti R."/>
            <person name="Tsui H.-C.T."/>
            <person name="Winkler M.E."/>
        </authorList>
    </citation>
    <scope>NUCLEOTIDE SEQUENCE</scope>
</reference>
<name>A0A383ABD6_9ZZZZ</name>
<dbReference type="AlphaFoldDB" id="A0A383ABD6"/>
<protein>
    <submittedName>
        <fullName evidence="1">Uncharacterized protein</fullName>
    </submittedName>
</protein>
<proteinExistence type="predicted"/>
<feature type="non-terminal residue" evidence="1">
    <location>
        <position position="50"/>
    </location>
</feature>
<accession>A0A383ABD6</accession>